<reference evidence="11" key="1">
    <citation type="journal article" date="2024" name="IScience">
        <title>Strigolactones Initiate the Formation of Haustorium-like Structures in Castilleja.</title>
        <authorList>
            <person name="Buerger M."/>
            <person name="Peterson D."/>
            <person name="Chory J."/>
        </authorList>
    </citation>
    <scope>NUCLEOTIDE SEQUENCE [LARGE SCALE GENOMIC DNA]</scope>
</reference>
<dbReference type="GO" id="GO:0004557">
    <property type="term" value="F:alpha-galactosidase activity"/>
    <property type="evidence" value="ECO:0007669"/>
    <property type="project" value="UniProtKB-EC"/>
</dbReference>
<evidence type="ECO:0000256" key="6">
    <source>
        <dbReference type="ARBA" id="ARBA00023295"/>
    </source>
</evidence>
<sequence length="502" mass="56195">MIPLSLTSFFLASFCTLIIRQSLGETENCSLPPRGWNSYNSYSWIISEKKFIQNAQIVAQRLKIHGYEYAVVDFLWYRRKVKGASVDSSGFDVIDKWGRLVPDPHRWPSSKHGNGFTKVAEKVHNMGLKFGIHVMRGISTQAFNANTPILDVTTGKAYEENGRIWYAKDIGLKERPCAWMKTGFMSVNTKLGAGRAFLSSLYQQYADWGVDFVKHDCVFGMDMDLDEITYVSKVLGGFNQTILYSLSPGSGATPAMASAVSGLANMYRITGDDWDKWPDLITHFNVTRDFASANMIGGEGLRGKSWPDLDMLPLGRLSKAGANKGPYRKCNLTLDEQKIQVTLWSIAKSPIMFGGDMIKLDDTTFKLITNPTLLEINTYSSNNMQFRYISSNQSAWNITKPLAEKDAQTNGPDGPHLIRAWIATGRRGEIYVAIFNLNRHKSEVSMRIKDLEKAIPGKDFGSASCKCREEWSGKDYGVIKHSISTQIDIHGVALFVLNCTFS</sequence>
<feature type="domain" description="Alpha galactosidase C-terminal" evidence="9">
    <location>
        <begin position="419"/>
        <end position="497"/>
    </location>
</feature>
<dbReference type="AlphaFoldDB" id="A0ABD3E5S4"/>
<evidence type="ECO:0000256" key="4">
    <source>
        <dbReference type="ARBA" id="ARBA00022729"/>
    </source>
</evidence>
<keyword evidence="11" id="KW-1185">Reference proteome</keyword>
<dbReference type="InterPro" id="IPR013780">
    <property type="entry name" value="Glyco_hydro_b"/>
</dbReference>
<evidence type="ECO:0000256" key="8">
    <source>
        <dbReference type="SAM" id="SignalP"/>
    </source>
</evidence>
<dbReference type="PRINTS" id="PR00740">
    <property type="entry name" value="GLHYDRLASE27"/>
</dbReference>
<dbReference type="InterPro" id="IPR041233">
    <property type="entry name" value="Melibiase_C"/>
</dbReference>
<comment type="caution">
    <text evidence="10">The sequence shown here is derived from an EMBL/GenBank/DDBJ whole genome shotgun (WGS) entry which is preliminary data.</text>
</comment>
<evidence type="ECO:0000313" key="10">
    <source>
        <dbReference type="EMBL" id="KAL3649813.1"/>
    </source>
</evidence>
<dbReference type="SUPFAM" id="SSF51445">
    <property type="entry name" value="(Trans)glycosidases"/>
    <property type="match status" value="1"/>
</dbReference>
<dbReference type="Proteomes" id="UP001632038">
    <property type="component" value="Unassembled WGS sequence"/>
</dbReference>
<dbReference type="Pfam" id="PF16499">
    <property type="entry name" value="Melibiase_2"/>
    <property type="match status" value="2"/>
</dbReference>
<keyword evidence="4 8" id="KW-0732">Signal</keyword>
<evidence type="ECO:0000256" key="7">
    <source>
        <dbReference type="RuleBase" id="RU361168"/>
    </source>
</evidence>
<dbReference type="PANTHER" id="PTHR11452">
    <property type="entry name" value="ALPHA-GALACTOSIDASE/ALPHA-N-ACETYLGALACTOSAMINIDASE"/>
    <property type="match status" value="1"/>
</dbReference>
<accession>A0ABD3E5S4</accession>
<dbReference type="InterPro" id="IPR017853">
    <property type="entry name" value="GH"/>
</dbReference>
<dbReference type="InterPro" id="IPR002241">
    <property type="entry name" value="Glyco_hydro_27"/>
</dbReference>
<organism evidence="10 11">
    <name type="scientific">Castilleja foliolosa</name>
    <dbReference type="NCBI Taxonomy" id="1961234"/>
    <lineage>
        <taxon>Eukaryota</taxon>
        <taxon>Viridiplantae</taxon>
        <taxon>Streptophyta</taxon>
        <taxon>Embryophyta</taxon>
        <taxon>Tracheophyta</taxon>
        <taxon>Spermatophyta</taxon>
        <taxon>Magnoliopsida</taxon>
        <taxon>eudicotyledons</taxon>
        <taxon>Gunneridae</taxon>
        <taxon>Pentapetalae</taxon>
        <taxon>asterids</taxon>
        <taxon>lamiids</taxon>
        <taxon>Lamiales</taxon>
        <taxon>Orobanchaceae</taxon>
        <taxon>Pedicularideae</taxon>
        <taxon>Castillejinae</taxon>
        <taxon>Castilleja</taxon>
    </lineage>
</organism>
<evidence type="ECO:0000256" key="3">
    <source>
        <dbReference type="ARBA" id="ARBA00012755"/>
    </source>
</evidence>
<dbReference type="Gene3D" id="3.20.20.70">
    <property type="entry name" value="Aldolase class I"/>
    <property type="match status" value="1"/>
</dbReference>
<name>A0ABD3E5S4_9LAMI</name>
<dbReference type="PANTHER" id="PTHR11452:SF42">
    <property type="entry name" value="ALPHA-GALACTOSIDASE"/>
    <property type="match status" value="1"/>
</dbReference>
<gene>
    <name evidence="10" type="ORF">CASFOL_006216</name>
</gene>
<feature type="chain" id="PRO_5044876408" description="Alpha-galactosidase" evidence="8">
    <location>
        <begin position="25"/>
        <end position="502"/>
    </location>
</feature>
<dbReference type="EC" id="3.2.1.22" evidence="3 7"/>
<proteinExistence type="inferred from homology"/>
<evidence type="ECO:0000313" key="11">
    <source>
        <dbReference type="Proteomes" id="UP001632038"/>
    </source>
</evidence>
<evidence type="ECO:0000256" key="1">
    <source>
        <dbReference type="ARBA" id="ARBA00001255"/>
    </source>
</evidence>
<keyword evidence="5 7" id="KW-0378">Hydrolase</keyword>
<comment type="similarity">
    <text evidence="2 7">Belongs to the glycosyl hydrolase 27 family.</text>
</comment>
<dbReference type="Gene3D" id="2.60.40.1180">
    <property type="entry name" value="Golgi alpha-mannosidase II"/>
    <property type="match status" value="1"/>
</dbReference>
<feature type="signal peptide" evidence="8">
    <location>
        <begin position="1"/>
        <end position="24"/>
    </location>
</feature>
<evidence type="ECO:0000256" key="5">
    <source>
        <dbReference type="ARBA" id="ARBA00022801"/>
    </source>
</evidence>
<protein>
    <recommendedName>
        <fullName evidence="3 7">Alpha-galactosidase</fullName>
        <ecNumber evidence="3 7">3.2.1.22</ecNumber>
    </recommendedName>
    <alternativeName>
        <fullName evidence="7">Melibiase</fullName>
    </alternativeName>
</protein>
<dbReference type="InterPro" id="IPR013785">
    <property type="entry name" value="Aldolase_TIM"/>
</dbReference>
<keyword evidence="7" id="KW-1015">Disulfide bond</keyword>
<dbReference type="Pfam" id="PF17801">
    <property type="entry name" value="Melibiase_C"/>
    <property type="match status" value="1"/>
</dbReference>
<evidence type="ECO:0000259" key="9">
    <source>
        <dbReference type="Pfam" id="PF17801"/>
    </source>
</evidence>
<dbReference type="SUPFAM" id="SSF51011">
    <property type="entry name" value="Glycosyl hydrolase domain"/>
    <property type="match status" value="1"/>
</dbReference>
<dbReference type="CDD" id="cd14792">
    <property type="entry name" value="GH27"/>
    <property type="match status" value="1"/>
</dbReference>
<keyword evidence="6 7" id="KW-0326">Glycosidase</keyword>
<evidence type="ECO:0000256" key="2">
    <source>
        <dbReference type="ARBA" id="ARBA00009743"/>
    </source>
</evidence>
<comment type="catalytic activity">
    <reaction evidence="1 7">
        <text>Hydrolysis of terminal, non-reducing alpha-D-galactose residues in alpha-D-galactosides, including galactose oligosaccharides, galactomannans and galactolipids.</text>
        <dbReference type="EC" id="3.2.1.22"/>
    </reaction>
</comment>
<dbReference type="EMBL" id="JAVIJP010000007">
    <property type="protein sequence ID" value="KAL3649813.1"/>
    <property type="molecule type" value="Genomic_DNA"/>
</dbReference>